<sequence length="44" mass="4963">MSLRREGKQSWSGAQSREIRILKRKVGGKLLAHRAMLGQMRGSP</sequence>
<reference evidence="2" key="1">
    <citation type="submission" date="2013-09" db="EMBL/GenBank/DDBJ databases">
        <title>Corchorus olitorius genome sequencing.</title>
        <authorList>
            <person name="Alam M."/>
            <person name="Haque M.S."/>
            <person name="Islam M.S."/>
            <person name="Emdad E.M."/>
            <person name="Islam M.M."/>
            <person name="Ahmed B."/>
            <person name="Halim A."/>
            <person name="Hossen Q.M.M."/>
            <person name="Hossain M.Z."/>
            <person name="Ahmed R."/>
            <person name="Khan M.M."/>
            <person name="Islam R."/>
            <person name="Rashid M.M."/>
            <person name="Khan S.A."/>
            <person name="Rahman M.S."/>
            <person name="Alam M."/>
            <person name="Yahiya A.S."/>
            <person name="Khan M.S."/>
            <person name="Azam M.S."/>
            <person name="Haque T."/>
            <person name="Lashkar M.Z.H."/>
            <person name="Akhand A.I."/>
            <person name="Morshed G."/>
            <person name="Roy S."/>
            <person name="Uddin K.S."/>
            <person name="Rabeya T."/>
            <person name="Hossain A.S."/>
            <person name="Chowdhury A."/>
            <person name="Snigdha A.R."/>
            <person name="Mortoza M.S."/>
            <person name="Matin S.A."/>
            <person name="Hoque S.M.E."/>
            <person name="Islam M.K."/>
            <person name="Roy D.K."/>
            <person name="Haider R."/>
            <person name="Moosa M.M."/>
            <person name="Elias S.M."/>
            <person name="Hasan A.M."/>
            <person name="Jahan S."/>
            <person name="Shafiuddin M."/>
            <person name="Mahmood N."/>
            <person name="Shommy N.S."/>
        </authorList>
    </citation>
    <scope>NUCLEOTIDE SEQUENCE [LARGE SCALE GENOMIC DNA]</scope>
    <source>
        <strain evidence="2">cv. O-4</strain>
    </source>
</reference>
<protein>
    <submittedName>
        <fullName evidence="1">Uncharacterized protein</fullName>
    </submittedName>
</protein>
<keyword evidence="2" id="KW-1185">Reference proteome</keyword>
<proteinExistence type="predicted"/>
<evidence type="ECO:0000313" key="2">
    <source>
        <dbReference type="Proteomes" id="UP000187203"/>
    </source>
</evidence>
<accession>A0A1R3HMH6</accession>
<evidence type="ECO:0000313" key="1">
    <source>
        <dbReference type="EMBL" id="OMO71470.1"/>
    </source>
</evidence>
<name>A0A1R3HMH6_9ROSI</name>
<dbReference type="Proteomes" id="UP000187203">
    <property type="component" value="Unassembled WGS sequence"/>
</dbReference>
<organism evidence="1 2">
    <name type="scientific">Corchorus olitorius</name>
    <dbReference type="NCBI Taxonomy" id="93759"/>
    <lineage>
        <taxon>Eukaryota</taxon>
        <taxon>Viridiplantae</taxon>
        <taxon>Streptophyta</taxon>
        <taxon>Embryophyta</taxon>
        <taxon>Tracheophyta</taxon>
        <taxon>Spermatophyta</taxon>
        <taxon>Magnoliopsida</taxon>
        <taxon>eudicotyledons</taxon>
        <taxon>Gunneridae</taxon>
        <taxon>Pentapetalae</taxon>
        <taxon>rosids</taxon>
        <taxon>malvids</taxon>
        <taxon>Malvales</taxon>
        <taxon>Malvaceae</taxon>
        <taxon>Grewioideae</taxon>
        <taxon>Apeibeae</taxon>
        <taxon>Corchorus</taxon>
    </lineage>
</organism>
<dbReference type="AlphaFoldDB" id="A0A1R3HMH6"/>
<gene>
    <name evidence="1" type="ORF">COLO4_28224</name>
</gene>
<dbReference type="EMBL" id="AWUE01019793">
    <property type="protein sequence ID" value="OMO71470.1"/>
    <property type="molecule type" value="Genomic_DNA"/>
</dbReference>
<comment type="caution">
    <text evidence="1">The sequence shown here is derived from an EMBL/GenBank/DDBJ whole genome shotgun (WGS) entry which is preliminary data.</text>
</comment>